<dbReference type="PROSITE" id="PS51804">
    <property type="entry name" value="ZF_C2HC_LYAR"/>
    <property type="match status" value="1"/>
</dbReference>
<evidence type="ECO:0000259" key="9">
    <source>
        <dbReference type="Pfam" id="PF08790"/>
    </source>
</evidence>
<dbReference type="InterPro" id="IPR014898">
    <property type="entry name" value="Znf_C2H2_LYAR"/>
</dbReference>
<feature type="domain" description="Cell growth-regulating nucleolar protein-like winged helix" evidence="10">
    <location>
        <begin position="201"/>
        <end position="269"/>
    </location>
</feature>
<keyword evidence="13" id="KW-1185">Reference proteome</keyword>
<evidence type="ECO:0000256" key="6">
    <source>
        <dbReference type="ARBA" id="ARBA00023242"/>
    </source>
</evidence>
<evidence type="ECO:0000259" key="10">
    <source>
        <dbReference type="Pfam" id="PF25879"/>
    </source>
</evidence>
<evidence type="ECO:0000313" key="11">
    <source>
        <dbReference type="EMBL" id="ENN70951.1"/>
    </source>
</evidence>
<dbReference type="InterPro" id="IPR039999">
    <property type="entry name" value="LYAR"/>
</dbReference>
<gene>
    <name evidence="12" type="primary">109544814</name>
    <name evidence="11" type="ORF">YQE_12352</name>
</gene>
<dbReference type="OMA" id="QNWIKNS"/>
<evidence type="ECO:0000256" key="2">
    <source>
        <dbReference type="ARBA" id="ARBA00022723"/>
    </source>
</evidence>
<feature type="region of interest" description="Disordered" evidence="8">
    <location>
        <begin position="147"/>
        <end position="200"/>
    </location>
</feature>
<keyword evidence="6" id="KW-0539">Nucleus</keyword>
<evidence type="ECO:0000256" key="1">
    <source>
        <dbReference type="ARBA" id="ARBA00004123"/>
    </source>
</evidence>
<protein>
    <submittedName>
        <fullName evidence="11 12">Uncharacterized protein</fullName>
    </submittedName>
</protein>
<dbReference type="InterPro" id="IPR058719">
    <property type="entry name" value="WHD_LYAR"/>
</dbReference>
<dbReference type="AlphaFoldDB" id="N6TRK5"/>
<dbReference type="EMBL" id="KB741280">
    <property type="protein sequence ID" value="ENN70951.1"/>
    <property type="molecule type" value="Genomic_DNA"/>
</dbReference>
<keyword evidence="2" id="KW-0479">Metal-binding</keyword>
<feature type="compositionally biased region" description="Polar residues" evidence="8">
    <location>
        <begin position="181"/>
        <end position="195"/>
    </location>
</feature>
<organism evidence="11">
    <name type="scientific">Dendroctonus ponderosae</name>
    <name type="common">Mountain pine beetle</name>
    <dbReference type="NCBI Taxonomy" id="77166"/>
    <lineage>
        <taxon>Eukaryota</taxon>
        <taxon>Metazoa</taxon>
        <taxon>Ecdysozoa</taxon>
        <taxon>Arthropoda</taxon>
        <taxon>Hexapoda</taxon>
        <taxon>Insecta</taxon>
        <taxon>Pterygota</taxon>
        <taxon>Neoptera</taxon>
        <taxon>Endopterygota</taxon>
        <taxon>Coleoptera</taxon>
        <taxon>Polyphaga</taxon>
        <taxon>Cucujiformia</taxon>
        <taxon>Curculionidae</taxon>
        <taxon>Scolytinae</taxon>
        <taxon>Dendroctonus</taxon>
    </lineage>
</organism>
<dbReference type="Pfam" id="PF25879">
    <property type="entry name" value="WHD_LYAR"/>
    <property type="match status" value="1"/>
</dbReference>
<dbReference type="HOGENOM" id="CLU_057137_0_1_1"/>
<evidence type="ECO:0000256" key="5">
    <source>
        <dbReference type="ARBA" id="ARBA00022833"/>
    </source>
</evidence>
<dbReference type="GO" id="GO:0003677">
    <property type="term" value="F:DNA binding"/>
    <property type="evidence" value="ECO:0007669"/>
    <property type="project" value="InterPro"/>
</dbReference>
<dbReference type="Pfam" id="PF08790">
    <property type="entry name" value="zf-LYAR"/>
    <property type="match status" value="1"/>
</dbReference>
<feature type="non-terminal residue" evidence="11">
    <location>
        <position position="1"/>
    </location>
</feature>
<dbReference type="SUPFAM" id="SSF57667">
    <property type="entry name" value="beta-beta-alpha zinc fingers"/>
    <property type="match status" value="2"/>
</dbReference>
<dbReference type="GO" id="GO:0005730">
    <property type="term" value="C:nucleolus"/>
    <property type="evidence" value="ECO:0007669"/>
    <property type="project" value="TreeGrafter"/>
</dbReference>
<keyword evidence="5" id="KW-0862">Zinc</keyword>
<proteinExistence type="predicted"/>
<dbReference type="KEGG" id="dpa:109544814"/>
<reference evidence="12" key="2">
    <citation type="submission" date="2024-08" db="UniProtKB">
        <authorList>
            <consortium name="EnsemblMetazoa"/>
        </authorList>
    </citation>
    <scope>IDENTIFICATION</scope>
</reference>
<evidence type="ECO:0000313" key="13">
    <source>
        <dbReference type="Proteomes" id="UP000019118"/>
    </source>
</evidence>
<feature type="compositionally biased region" description="Basic and acidic residues" evidence="8">
    <location>
        <begin position="166"/>
        <end position="175"/>
    </location>
</feature>
<name>N6TRK5_DENPD</name>
<accession>N6TRK5</accession>
<dbReference type="Proteomes" id="UP000019118">
    <property type="component" value="Unassembled WGS sequence"/>
</dbReference>
<dbReference type="GO" id="GO:0008270">
    <property type="term" value="F:zinc ion binding"/>
    <property type="evidence" value="ECO:0007669"/>
    <property type="project" value="UniProtKB-KW"/>
</dbReference>
<sequence>MVVFTCNHCGESLHKPKVEKHYQFQCRNYKSMTCVDCFKDFKNEEYSVHTKCITEDERYAAKGTYKNGIVKKGEVKQESWLDMIRSICETEKNLKPSIKHLLETISEYTNVPRKKQKFMNFIKSSSGNRVSMQEVEQIWDIIEKHKNASTAQPKEQPQQETLNNKRSSENEDPPSKKQKKNGNSAPEESQQTVNEPDSGKPKFDYALKILEILQEKQSMSHKKLQKKILKAYRGATGQSDCEEKVIKKLNRKLKKIPNVVIEQDTVSLLS</sequence>
<evidence type="ECO:0000256" key="8">
    <source>
        <dbReference type="SAM" id="MobiDB-lite"/>
    </source>
</evidence>
<feature type="compositionally biased region" description="Polar residues" evidence="8">
    <location>
        <begin position="148"/>
        <end position="165"/>
    </location>
</feature>
<dbReference type="InterPro" id="IPR036236">
    <property type="entry name" value="Znf_C2H2_sf"/>
</dbReference>
<keyword evidence="3" id="KW-0677">Repeat</keyword>
<dbReference type="EnsemblMetazoa" id="XM_019915167.1">
    <property type="protein sequence ID" value="XP_019770726.1"/>
    <property type="gene ID" value="LOC109544814"/>
</dbReference>
<evidence type="ECO:0000313" key="12">
    <source>
        <dbReference type="EnsemblMetazoa" id="XP_019770726.1"/>
    </source>
</evidence>
<keyword evidence="4 7" id="KW-0863">Zinc-finger</keyword>
<evidence type="ECO:0000256" key="3">
    <source>
        <dbReference type="ARBA" id="ARBA00022737"/>
    </source>
</evidence>
<comment type="subcellular location">
    <subcellularLocation>
        <location evidence="1">Nucleus</location>
    </subcellularLocation>
</comment>
<evidence type="ECO:0000256" key="7">
    <source>
        <dbReference type="PROSITE-ProRule" id="PRU01145"/>
    </source>
</evidence>
<dbReference type="Gene3D" id="3.30.1490.490">
    <property type="match status" value="1"/>
</dbReference>
<dbReference type="PANTHER" id="PTHR13100">
    <property type="entry name" value="CELL GROWTH-REGULATING NUCLEOLAR PROTEIN LYAR"/>
    <property type="match status" value="1"/>
</dbReference>
<dbReference type="OrthoDB" id="21474at2759"/>
<dbReference type="PANTHER" id="PTHR13100:SF10">
    <property type="entry name" value="CELL GROWTH-REGULATING NUCLEOLAR PROTEIN"/>
    <property type="match status" value="1"/>
</dbReference>
<reference evidence="11 13" key="1">
    <citation type="journal article" date="2013" name="Genome Biol.">
        <title>Draft genome of the mountain pine beetle, Dendroctonus ponderosae Hopkins, a major forest pest.</title>
        <authorList>
            <person name="Keeling C.I."/>
            <person name="Yuen M.M."/>
            <person name="Liao N.Y."/>
            <person name="Docking T.R."/>
            <person name="Chan S.K."/>
            <person name="Taylor G.A."/>
            <person name="Palmquist D.L."/>
            <person name="Jackman S.D."/>
            <person name="Nguyen A."/>
            <person name="Li M."/>
            <person name="Henderson H."/>
            <person name="Janes J.K."/>
            <person name="Zhao Y."/>
            <person name="Pandoh P."/>
            <person name="Moore R."/>
            <person name="Sperling F.A."/>
            <person name="Huber D.P."/>
            <person name="Birol I."/>
            <person name="Jones S.J."/>
            <person name="Bohlmann J."/>
        </authorList>
    </citation>
    <scope>NUCLEOTIDE SEQUENCE</scope>
</reference>
<evidence type="ECO:0000256" key="4">
    <source>
        <dbReference type="ARBA" id="ARBA00022771"/>
    </source>
</evidence>
<feature type="domain" description="Zinc finger C2H2 LYAR-type" evidence="9">
    <location>
        <begin position="33"/>
        <end position="59"/>
    </location>
</feature>
<dbReference type="GO" id="GO:0006364">
    <property type="term" value="P:rRNA processing"/>
    <property type="evidence" value="ECO:0007669"/>
    <property type="project" value="TreeGrafter"/>
</dbReference>
<dbReference type="GO" id="GO:0000122">
    <property type="term" value="P:negative regulation of transcription by RNA polymerase II"/>
    <property type="evidence" value="ECO:0007669"/>
    <property type="project" value="TreeGrafter"/>
</dbReference>
<dbReference type="FunFam" id="3.30.1490.490:FF:000001">
    <property type="entry name" value="cell growth-regulating nucleolar protein-like"/>
    <property type="match status" value="1"/>
</dbReference>